<evidence type="ECO:0000313" key="1">
    <source>
        <dbReference type="EMBL" id="KAJ8379647.1"/>
    </source>
</evidence>
<comment type="caution">
    <text evidence="1">The sequence shown here is derived from an EMBL/GenBank/DDBJ whole genome shotgun (WGS) entry which is preliminary data.</text>
</comment>
<accession>A0A9Q1JCQ0</accession>
<dbReference type="Proteomes" id="UP001152622">
    <property type="component" value="Chromosome 1"/>
</dbReference>
<protein>
    <submittedName>
        <fullName evidence="1">Uncharacterized protein</fullName>
    </submittedName>
</protein>
<proteinExistence type="predicted"/>
<organism evidence="1 2">
    <name type="scientific">Synaphobranchus kaupii</name>
    <name type="common">Kaup's arrowtooth eel</name>
    <dbReference type="NCBI Taxonomy" id="118154"/>
    <lineage>
        <taxon>Eukaryota</taxon>
        <taxon>Metazoa</taxon>
        <taxon>Chordata</taxon>
        <taxon>Craniata</taxon>
        <taxon>Vertebrata</taxon>
        <taxon>Euteleostomi</taxon>
        <taxon>Actinopterygii</taxon>
        <taxon>Neopterygii</taxon>
        <taxon>Teleostei</taxon>
        <taxon>Anguilliformes</taxon>
        <taxon>Synaphobranchidae</taxon>
        <taxon>Synaphobranchus</taxon>
    </lineage>
</organism>
<name>A0A9Q1JCQ0_SYNKA</name>
<dbReference type="AlphaFoldDB" id="A0A9Q1JCQ0"/>
<gene>
    <name evidence="1" type="ORF">SKAU_G00004250</name>
</gene>
<sequence>MAVRRNSQQPPGEPCPVKMFIMLKVVHRENAGRECGDDTGYTGFSSAGASRMEAAMHAAAACDGCENPLVDSAINHALYLNRIQADSEG</sequence>
<keyword evidence="2" id="KW-1185">Reference proteome</keyword>
<dbReference type="EMBL" id="JAINUF010000001">
    <property type="protein sequence ID" value="KAJ8379647.1"/>
    <property type="molecule type" value="Genomic_DNA"/>
</dbReference>
<reference evidence="1" key="1">
    <citation type="journal article" date="2023" name="Science">
        <title>Genome structures resolve the early diversification of teleost fishes.</title>
        <authorList>
            <person name="Parey E."/>
            <person name="Louis A."/>
            <person name="Montfort J."/>
            <person name="Bouchez O."/>
            <person name="Roques C."/>
            <person name="Iampietro C."/>
            <person name="Lluch J."/>
            <person name="Castinel A."/>
            <person name="Donnadieu C."/>
            <person name="Desvignes T."/>
            <person name="Floi Bucao C."/>
            <person name="Jouanno E."/>
            <person name="Wen M."/>
            <person name="Mejri S."/>
            <person name="Dirks R."/>
            <person name="Jansen H."/>
            <person name="Henkel C."/>
            <person name="Chen W.J."/>
            <person name="Zahm M."/>
            <person name="Cabau C."/>
            <person name="Klopp C."/>
            <person name="Thompson A.W."/>
            <person name="Robinson-Rechavi M."/>
            <person name="Braasch I."/>
            <person name="Lecointre G."/>
            <person name="Bobe J."/>
            <person name="Postlethwait J.H."/>
            <person name="Berthelot C."/>
            <person name="Roest Crollius H."/>
            <person name="Guiguen Y."/>
        </authorList>
    </citation>
    <scope>NUCLEOTIDE SEQUENCE</scope>
    <source>
        <strain evidence="1">WJC10195</strain>
    </source>
</reference>
<evidence type="ECO:0000313" key="2">
    <source>
        <dbReference type="Proteomes" id="UP001152622"/>
    </source>
</evidence>